<protein>
    <submittedName>
        <fullName evidence="3">Uncharacterized protein</fullName>
    </submittedName>
</protein>
<dbReference type="RefSeq" id="WP_145352388.1">
    <property type="nucleotide sequence ID" value="NZ_CP036262.1"/>
</dbReference>
<proteinExistence type="predicted"/>
<dbReference type="KEGG" id="rml:FF011L_31170"/>
<reference evidence="3 4" key="1">
    <citation type="submission" date="2019-02" db="EMBL/GenBank/DDBJ databases">
        <title>Deep-cultivation of Planctomycetes and their phenomic and genomic characterization uncovers novel biology.</title>
        <authorList>
            <person name="Wiegand S."/>
            <person name="Jogler M."/>
            <person name="Boedeker C."/>
            <person name="Pinto D."/>
            <person name="Vollmers J."/>
            <person name="Rivas-Marin E."/>
            <person name="Kohn T."/>
            <person name="Peeters S.H."/>
            <person name="Heuer A."/>
            <person name="Rast P."/>
            <person name="Oberbeckmann S."/>
            <person name="Bunk B."/>
            <person name="Jeske O."/>
            <person name="Meyerdierks A."/>
            <person name="Storesund J.E."/>
            <person name="Kallscheuer N."/>
            <person name="Luecker S."/>
            <person name="Lage O.M."/>
            <person name="Pohl T."/>
            <person name="Merkel B.J."/>
            <person name="Hornburger P."/>
            <person name="Mueller R.-W."/>
            <person name="Bruemmer F."/>
            <person name="Labrenz M."/>
            <person name="Spormann A.M."/>
            <person name="Op den Camp H."/>
            <person name="Overmann J."/>
            <person name="Amann R."/>
            <person name="Jetten M.S.M."/>
            <person name="Mascher T."/>
            <person name="Medema M.H."/>
            <person name="Devos D.P."/>
            <person name="Kaster A.-K."/>
            <person name="Ovreas L."/>
            <person name="Rohde M."/>
            <person name="Galperin M.Y."/>
            <person name="Jogler C."/>
        </authorList>
    </citation>
    <scope>NUCLEOTIDE SEQUENCE [LARGE SCALE GENOMIC DNA]</scope>
    <source>
        <strain evidence="3 4">FF011L</strain>
    </source>
</reference>
<dbReference type="AlphaFoldDB" id="A0A517MHH8"/>
<dbReference type="EMBL" id="CP036262">
    <property type="protein sequence ID" value="QDS94338.1"/>
    <property type="molecule type" value="Genomic_DNA"/>
</dbReference>
<evidence type="ECO:0000313" key="4">
    <source>
        <dbReference type="Proteomes" id="UP000320672"/>
    </source>
</evidence>
<feature type="coiled-coil region" evidence="1">
    <location>
        <begin position="494"/>
        <end position="521"/>
    </location>
</feature>
<sequence>MVTQDDDAVLAVLDSEGWQLAGEVGSDTALTFLAVASEDPIDFAELLACWPRYRNPMVCEFASQIPFAKSDPQEVLEAIRGSKAWVVIDCAEKRVLTGGSFQAIERDAVYDMNDEEAGKSPFPLSVHLAPWWELHQHVEAERIERGRESLLKIPRVDRDVLFGLPMVQDLAGRILNAVQSEAWVKSQAASHFRSRHGFTIIVHRDWLMTPRDDLQGLYPRQMLHRGRSWIDSLIWGQQLRLFDGAEVVAIPQDLAAVQTAPMSTEELVVYYDLCRIVIAAGWEWCRQHPEEILAGHPRETSQLLIGELTRVRDEWLAGSMEGEAPVRFTLECSRRRVPQALGVPIVGIEGIQEESHILDCDCPICLMMADGMMGSQVQGLQGMDGYVLEEDEEFAFSIYETREEWARENGDFLSESNEENDFSESDSDGEEASEFASAWSGSLSDQPIPGDIQGHWQLAFLLAEIVSDLEVWQAPHVHVKNLNQAFSDYRKSYHDEMAESAERLKKQLEDLAQTYPDLVSKSADFASRVDEQLRAAI</sequence>
<keyword evidence="4" id="KW-1185">Reference proteome</keyword>
<accession>A0A517MHH8</accession>
<feature type="region of interest" description="Disordered" evidence="2">
    <location>
        <begin position="414"/>
        <end position="441"/>
    </location>
</feature>
<feature type="compositionally biased region" description="Acidic residues" evidence="2">
    <location>
        <begin position="416"/>
        <end position="433"/>
    </location>
</feature>
<gene>
    <name evidence="3" type="ORF">FF011L_31170</name>
</gene>
<name>A0A517MHH8_9BACT</name>
<evidence type="ECO:0000256" key="2">
    <source>
        <dbReference type="SAM" id="MobiDB-lite"/>
    </source>
</evidence>
<evidence type="ECO:0000256" key="1">
    <source>
        <dbReference type="SAM" id="Coils"/>
    </source>
</evidence>
<keyword evidence="1" id="KW-0175">Coiled coil</keyword>
<organism evidence="3 4">
    <name type="scientific">Roseimaritima multifibrata</name>
    <dbReference type="NCBI Taxonomy" id="1930274"/>
    <lineage>
        <taxon>Bacteria</taxon>
        <taxon>Pseudomonadati</taxon>
        <taxon>Planctomycetota</taxon>
        <taxon>Planctomycetia</taxon>
        <taxon>Pirellulales</taxon>
        <taxon>Pirellulaceae</taxon>
        <taxon>Roseimaritima</taxon>
    </lineage>
</organism>
<dbReference type="Proteomes" id="UP000320672">
    <property type="component" value="Chromosome"/>
</dbReference>
<evidence type="ECO:0000313" key="3">
    <source>
        <dbReference type="EMBL" id="QDS94338.1"/>
    </source>
</evidence>
<dbReference type="OrthoDB" id="259106at2"/>